<accession>A0A1H9J6U9</accession>
<keyword evidence="1" id="KW-0560">Oxidoreductase</keyword>
<sequence length="383" mass="40547">MTRPEPDLAKQAQDVALTELCGTIRARRAEFDTLRHIPGDIVEAFKDVGIYRAFVPERFGGDAITPMAFLKLIETISSADPSAGWVASFGVSSTYLAALPEATFAAIYGANPDTVFAGGLFPPQPALRVAGGLEVSGRWPWCSGSMGAELLGGGIKIEGDETPLPRTAVMPRDKITIDETWNTIGLRGTGSHDLVAEKVIVPEDWTFIRGSKSTMEDAIFRYPAMALAAQVLAVVALGAAREALDFIRSDATQRASITGAPNPGARAYVQNHLARAEATLAGARAQFYDVTAQAWEELQHAPEVGRETHVKLRLAATMAAHDGAEVARQAFLMGGAGAMMTGHPLGRLMVDAACVAQHAFMGEGTWTAAGAAMFGEPTPPGFP</sequence>
<evidence type="ECO:0000313" key="3">
    <source>
        <dbReference type="EMBL" id="SEQ82518.1"/>
    </source>
</evidence>
<dbReference type="EMBL" id="FOEP01000014">
    <property type="protein sequence ID" value="SEQ82518.1"/>
    <property type="molecule type" value="Genomic_DNA"/>
</dbReference>
<dbReference type="InterPro" id="IPR046373">
    <property type="entry name" value="Acyl-CoA_Oxase/DH_mid-dom_sf"/>
</dbReference>
<name>A0A1H9J6U9_9RHOB</name>
<dbReference type="PANTHER" id="PTHR43884">
    <property type="entry name" value="ACYL-COA DEHYDROGENASE"/>
    <property type="match status" value="1"/>
</dbReference>
<dbReference type="Gene3D" id="1.10.540.10">
    <property type="entry name" value="Acyl-CoA dehydrogenase/oxidase, N-terminal domain"/>
    <property type="match status" value="1"/>
</dbReference>
<dbReference type="GO" id="GO:0050660">
    <property type="term" value="F:flavin adenine dinucleotide binding"/>
    <property type="evidence" value="ECO:0007669"/>
    <property type="project" value="InterPro"/>
</dbReference>
<dbReference type="GO" id="GO:0003995">
    <property type="term" value="F:acyl-CoA dehydrogenase activity"/>
    <property type="evidence" value="ECO:0007669"/>
    <property type="project" value="TreeGrafter"/>
</dbReference>
<dbReference type="Gene3D" id="1.20.140.10">
    <property type="entry name" value="Butyryl-CoA Dehydrogenase, subunit A, domain 3"/>
    <property type="match status" value="1"/>
</dbReference>
<proteinExistence type="predicted"/>
<protein>
    <submittedName>
        <fullName evidence="3">Acyl-CoA dehydrogenase</fullName>
    </submittedName>
</protein>
<dbReference type="RefSeq" id="WP_090270767.1">
    <property type="nucleotide sequence ID" value="NZ_FOEP01000014.1"/>
</dbReference>
<evidence type="ECO:0000313" key="4">
    <source>
        <dbReference type="Proteomes" id="UP000198634"/>
    </source>
</evidence>
<dbReference type="InterPro" id="IPR036250">
    <property type="entry name" value="AcylCo_DH-like_C"/>
</dbReference>
<dbReference type="Gene3D" id="2.40.110.10">
    <property type="entry name" value="Butyryl-CoA Dehydrogenase, subunit A, domain 2"/>
    <property type="match status" value="1"/>
</dbReference>
<evidence type="ECO:0000259" key="2">
    <source>
        <dbReference type="Pfam" id="PF08028"/>
    </source>
</evidence>
<reference evidence="3 4" key="1">
    <citation type="submission" date="2016-10" db="EMBL/GenBank/DDBJ databases">
        <authorList>
            <person name="de Groot N.N."/>
        </authorList>
    </citation>
    <scope>NUCLEOTIDE SEQUENCE [LARGE SCALE GENOMIC DNA]</scope>
    <source>
        <strain evidence="3 4">DSM 22007</strain>
    </source>
</reference>
<dbReference type="STRING" id="657014.SAMN04488092_11432"/>
<dbReference type="PIRSF" id="PIRSF016578">
    <property type="entry name" value="HsaA"/>
    <property type="match status" value="1"/>
</dbReference>
<organism evidence="3 4">
    <name type="scientific">Thalassovita taeanensis</name>
    <dbReference type="NCBI Taxonomy" id="657014"/>
    <lineage>
        <taxon>Bacteria</taxon>
        <taxon>Pseudomonadati</taxon>
        <taxon>Pseudomonadota</taxon>
        <taxon>Alphaproteobacteria</taxon>
        <taxon>Rhodobacterales</taxon>
        <taxon>Roseobacteraceae</taxon>
        <taxon>Thalassovita</taxon>
    </lineage>
</organism>
<dbReference type="InterPro" id="IPR037069">
    <property type="entry name" value="AcylCoA_DH/ox_N_sf"/>
</dbReference>
<dbReference type="Proteomes" id="UP000198634">
    <property type="component" value="Unassembled WGS sequence"/>
</dbReference>
<dbReference type="InterPro" id="IPR013107">
    <property type="entry name" value="Acyl-CoA_DH_C"/>
</dbReference>
<dbReference type="AlphaFoldDB" id="A0A1H9J6U9"/>
<dbReference type="PANTHER" id="PTHR43884:SF12">
    <property type="entry name" value="ISOVALERYL-COA DEHYDROGENASE, MITOCHONDRIAL-RELATED"/>
    <property type="match status" value="1"/>
</dbReference>
<dbReference type="OrthoDB" id="7316074at2"/>
<gene>
    <name evidence="3" type="ORF">SAMN04488092_11432</name>
</gene>
<feature type="domain" description="Acyl-CoA dehydrogenase C-terminal" evidence="2">
    <location>
        <begin position="231"/>
        <end position="361"/>
    </location>
</feature>
<dbReference type="InterPro" id="IPR009100">
    <property type="entry name" value="AcylCoA_DH/oxidase_NM_dom_sf"/>
</dbReference>
<keyword evidence="4" id="KW-1185">Reference proteome</keyword>
<evidence type="ECO:0000256" key="1">
    <source>
        <dbReference type="ARBA" id="ARBA00023002"/>
    </source>
</evidence>
<dbReference type="SUPFAM" id="SSF47203">
    <property type="entry name" value="Acyl-CoA dehydrogenase C-terminal domain-like"/>
    <property type="match status" value="1"/>
</dbReference>
<dbReference type="Pfam" id="PF08028">
    <property type="entry name" value="Acyl-CoA_dh_2"/>
    <property type="match status" value="1"/>
</dbReference>
<dbReference type="SUPFAM" id="SSF56645">
    <property type="entry name" value="Acyl-CoA dehydrogenase NM domain-like"/>
    <property type="match status" value="1"/>
</dbReference>